<evidence type="ECO:0000313" key="2">
    <source>
        <dbReference type="Proteomes" id="UP000186601"/>
    </source>
</evidence>
<dbReference type="AlphaFoldDB" id="A0A2R6NUE0"/>
<dbReference type="Proteomes" id="UP000186601">
    <property type="component" value="Unassembled WGS sequence"/>
</dbReference>
<name>A0A2R6NUE0_9APHY</name>
<evidence type="ECO:0000313" key="1">
    <source>
        <dbReference type="EMBL" id="PSR76800.1"/>
    </source>
</evidence>
<organism evidence="1 2">
    <name type="scientific">Hermanssonia centrifuga</name>
    <dbReference type="NCBI Taxonomy" id="98765"/>
    <lineage>
        <taxon>Eukaryota</taxon>
        <taxon>Fungi</taxon>
        <taxon>Dikarya</taxon>
        <taxon>Basidiomycota</taxon>
        <taxon>Agaricomycotina</taxon>
        <taxon>Agaricomycetes</taxon>
        <taxon>Polyporales</taxon>
        <taxon>Meruliaceae</taxon>
        <taxon>Hermanssonia</taxon>
    </lineage>
</organism>
<comment type="caution">
    <text evidence="1">The sequence shown here is derived from an EMBL/GenBank/DDBJ whole genome shotgun (WGS) entry which is preliminary data.</text>
</comment>
<keyword evidence="2" id="KW-1185">Reference proteome</keyword>
<gene>
    <name evidence="1" type="ORF">PHLCEN_2v8181</name>
</gene>
<sequence length="63" mass="7328">MDDTQRQPGYRGFIENPHDEVFQLWCNDLFESRLPAAACSELRIKVNLLEMRSRVSAICKAEE</sequence>
<proteinExistence type="predicted"/>
<reference evidence="1 2" key="1">
    <citation type="submission" date="2018-02" db="EMBL/GenBank/DDBJ databases">
        <title>Genome sequence of the basidiomycete white-rot fungus Phlebia centrifuga.</title>
        <authorList>
            <person name="Granchi Z."/>
            <person name="Peng M."/>
            <person name="de Vries R.P."/>
            <person name="Hilden K."/>
            <person name="Makela M.R."/>
            <person name="Grigoriev I."/>
            <person name="Riley R."/>
        </authorList>
    </citation>
    <scope>NUCLEOTIDE SEQUENCE [LARGE SCALE GENOMIC DNA]</scope>
    <source>
        <strain evidence="1 2">FBCC195</strain>
    </source>
</reference>
<accession>A0A2R6NUE0</accession>
<protein>
    <submittedName>
        <fullName evidence="1">Uncharacterized protein</fullName>
    </submittedName>
</protein>
<dbReference type="EMBL" id="MLYV02000834">
    <property type="protein sequence ID" value="PSR76800.1"/>
    <property type="molecule type" value="Genomic_DNA"/>
</dbReference>